<feature type="signal peptide" evidence="1">
    <location>
        <begin position="1"/>
        <end position="23"/>
    </location>
</feature>
<keyword evidence="3" id="KW-1185">Reference proteome</keyword>
<dbReference type="Pfam" id="PF14135">
    <property type="entry name" value="DUF4302"/>
    <property type="match status" value="1"/>
</dbReference>
<feature type="chain" id="PRO_5047152445" evidence="1">
    <location>
        <begin position="24"/>
        <end position="450"/>
    </location>
</feature>
<dbReference type="EMBL" id="CP071448">
    <property type="protein sequence ID" value="QSW89128.1"/>
    <property type="molecule type" value="Genomic_DNA"/>
</dbReference>
<reference evidence="2 3" key="1">
    <citation type="submission" date="2021-03" db="EMBL/GenBank/DDBJ databases">
        <title>Flavobacterium kribbensis sp. nov, an endophytic bacteria, isolated from soybean.</title>
        <authorList>
            <person name="Lee J."/>
            <person name="Seo J."/>
        </authorList>
    </citation>
    <scope>NUCLEOTIDE SEQUENCE [LARGE SCALE GENOMIC DNA]</scope>
    <source>
        <strain evidence="2 3">BB8</strain>
    </source>
</reference>
<gene>
    <name evidence="2" type="ORF">J0383_23195</name>
</gene>
<name>A0ABX7QEQ6_9FLAO</name>
<dbReference type="RefSeq" id="WP_207296323.1">
    <property type="nucleotide sequence ID" value="NZ_CP071448.1"/>
</dbReference>
<evidence type="ECO:0000256" key="1">
    <source>
        <dbReference type="SAM" id="SignalP"/>
    </source>
</evidence>
<keyword evidence="1" id="KW-0732">Signal</keyword>
<dbReference type="Proteomes" id="UP000663440">
    <property type="component" value="Chromosome"/>
</dbReference>
<organism evidence="2 3">
    <name type="scientific">Flavobacterium endoglycinae</name>
    <dbReference type="NCBI Taxonomy" id="2816357"/>
    <lineage>
        <taxon>Bacteria</taxon>
        <taxon>Pseudomonadati</taxon>
        <taxon>Bacteroidota</taxon>
        <taxon>Flavobacteriia</taxon>
        <taxon>Flavobacteriales</taxon>
        <taxon>Flavobacteriaceae</taxon>
        <taxon>Flavobacterium</taxon>
    </lineage>
</organism>
<dbReference type="InterPro" id="IPR025396">
    <property type="entry name" value="DUF4302"/>
</dbReference>
<sequence>MKIKNIYKYLFAAILILHLSACNNNTDAEQLFDKTPTERLNIQKSELSQALLSSQFGWKTVYFTDNTVLGGYTHLFRFAQDGTVEMASDFDSDTDVYKSEYEIQLGSTVSLTFTTKNRIHLLSESDNYPIPALRAKGYLGDFQFLYYGQENGEIIFKANRNGTEIRFVKATAADWADLPKNLEMEDNVIGSNERPLFRLLETTDGTTVHKFDFSFSPVTRFAESNSIEAGYSVSYNMGVGYTPTGIVVSPAVEVGGQKLSNFVYNDADGSFTATGTGGVSAVIKYSTKPLIITDDYKVMLQAPQTGYAYINANLATAPTNSALFNSLIKEIHANLPSTQKVNRIQFTFNDAFGESYITYSFTGGKALMYHNFTVQEDAVNKTLILVPGTWQSNTGAIIAEPALLKNIDKEIMNPSGLYVKKEAFKIQFTNNIYTFTSATSNFRMTTYAFQ</sequence>
<evidence type="ECO:0000313" key="3">
    <source>
        <dbReference type="Proteomes" id="UP000663440"/>
    </source>
</evidence>
<protein>
    <submittedName>
        <fullName evidence="2">DUF4302 domain-containing protein</fullName>
    </submittedName>
</protein>
<accession>A0ABX7QEQ6</accession>
<evidence type="ECO:0000313" key="2">
    <source>
        <dbReference type="EMBL" id="QSW89128.1"/>
    </source>
</evidence>
<proteinExistence type="predicted"/>